<accession>A0AAV4QHU4</accession>
<comment type="caution">
    <text evidence="2">The sequence shown here is derived from an EMBL/GenBank/DDBJ whole genome shotgun (WGS) entry which is preliminary data.</text>
</comment>
<dbReference type="Proteomes" id="UP001054945">
    <property type="component" value="Unassembled WGS sequence"/>
</dbReference>
<feature type="compositionally biased region" description="Polar residues" evidence="1">
    <location>
        <begin position="7"/>
        <end position="33"/>
    </location>
</feature>
<evidence type="ECO:0000313" key="3">
    <source>
        <dbReference type="Proteomes" id="UP001054945"/>
    </source>
</evidence>
<protein>
    <submittedName>
        <fullName evidence="2">Uncharacterized protein</fullName>
    </submittedName>
</protein>
<dbReference type="EMBL" id="BPLR01006407">
    <property type="protein sequence ID" value="GIY09623.1"/>
    <property type="molecule type" value="Genomic_DNA"/>
</dbReference>
<reference evidence="2 3" key="1">
    <citation type="submission" date="2021-06" db="EMBL/GenBank/DDBJ databases">
        <title>Caerostris extrusa draft genome.</title>
        <authorList>
            <person name="Kono N."/>
            <person name="Arakawa K."/>
        </authorList>
    </citation>
    <scope>NUCLEOTIDE SEQUENCE [LARGE SCALE GENOMIC DNA]</scope>
</reference>
<keyword evidence="3" id="KW-1185">Reference proteome</keyword>
<proteinExistence type="predicted"/>
<dbReference type="AlphaFoldDB" id="A0AAV4QHU4"/>
<feature type="region of interest" description="Disordered" evidence="1">
    <location>
        <begin position="1"/>
        <end position="33"/>
    </location>
</feature>
<evidence type="ECO:0000313" key="2">
    <source>
        <dbReference type="EMBL" id="GIY09623.1"/>
    </source>
</evidence>
<gene>
    <name evidence="2" type="ORF">CEXT_122141</name>
</gene>
<organism evidence="2 3">
    <name type="scientific">Caerostris extrusa</name>
    <name type="common">Bark spider</name>
    <name type="synonym">Caerostris bankana</name>
    <dbReference type="NCBI Taxonomy" id="172846"/>
    <lineage>
        <taxon>Eukaryota</taxon>
        <taxon>Metazoa</taxon>
        <taxon>Ecdysozoa</taxon>
        <taxon>Arthropoda</taxon>
        <taxon>Chelicerata</taxon>
        <taxon>Arachnida</taxon>
        <taxon>Araneae</taxon>
        <taxon>Araneomorphae</taxon>
        <taxon>Entelegynae</taxon>
        <taxon>Araneoidea</taxon>
        <taxon>Araneidae</taxon>
        <taxon>Caerostris</taxon>
    </lineage>
</organism>
<evidence type="ECO:0000256" key="1">
    <source>
        <dbReference type="SAM" id="MobiDB-lite"/>
    </source>
</evidence>
<sequence length="74" mass="8284">MERFNHYTLSSKNNFPQSLFSPHQKPSANKRTSSVALKRSIAAFRRSFTSGVRRLMYPFITSSPPADHDVAAAA</sequence>
<name>A0AAV4QHU4_CAEEX</name>